<gene>
    <name evidence="3" type="ORF">LY89DRAFT_677751</name>
</gene>
<evidence type="ECO:0000313" key="3">
    <source>
        <dbReference type="EMBL" id="KUJ07527.1"/>
    </source>
</evidence>
<name>A0A132B774_MOLSC</name>
<keyword evidence="4" id="KW-1185">Reference proteome</keyword>
<proteinExistence type="predicted"/>
<feature type="compositionally biased region" description="Polar residues" evidence="1">
    <location>
        <begin position="101"/>
        <end position="110"/>
    </location>
</feature>
<dbReference type="Proteomes" id="UP000070700">
    <property type="component" value="Unassembled WGS sequence"/>
</dbReference>
<organism evidence="3 4">
    <name type="scientific">Mollisia scopiformis</name>
    <name type="common">Conifer needle endophyte fungus</name>
    <name type="synonym">Phialocephala scopiformis</name>
    <dbReference type="NCBI Taxonomy" id="149040"/>
    <lineage>
        <taxon>Eukaryota</taxon>
        <taxon>Fungi</taxon>
        <taxon>Dikarya</taxon>
        <taxon>Ascomycota</taxon>
        <taxon>Pezizomycotina</taxon>
        <taxon>Leotiomycetes</taxon>
        <taxon>Helotiales</taxon>
        <taxon>Mollisiaceae</taxon>
        <taxon>Mollisia</taxon>
    </lineage>
</organism>
<keyword evidence="2" id="KW-0472">Membrane</keyword>
<feature type="compositionally biased region" description="Basic and acidic residues" evidence="1">
    <location>
        <begin position="86"/>
        <end position="99"/>
    </location>
</feature>
<dbReference type="GeneID" id="28823427"/>
<sequence>MSVQARQTQTPGFFSPEDKQIIGLIILYGTLSFWAVALPILIFQNRANIRTWWMERRRRRQIWGCEVNVDGISGNLGSGDIVKRSEESIHDIPEDERVQMDLSTRVSGNSPPDHRN</sequence>
<keyword evidence="2" id="KW-1133">Transmembrane helix</keyword>
<dbReference type="EMBL" id="KQ947439">
    <property type="protein sequence ID" value="KUJ07527.1"/>
    <property type="molecule type" value="Genomic_DNA"/>
</dbReference>
<feature type="transmembrane region" description="Helical" evidence="2">
    <location>
        <begin position="20"/>
        <end position="43"/>
    </location>
</feature>
<evidence type="ECO:0000313" key="4">
    <source>
        <dbReference type="Proteomes" id="UP000070700"/>
    </source>
</evidence>
<reference evidence="3 4" key="1">
    <citation type="submission" date="2015-10" db="EMBL/GenBank/DDBJ databases">
        <title>Full genome of DAOMC 229536 Phialocephala scopiformis, a fungal endophyte of spruce producing the potent anti-insectan compound rugulosin.</title>
        <authorList>
            <consortium name="DOE Joint Genome Institute"/>
            <person name="Walker A.K."/>
            <person name="Frasz S.L."/>
            <person name="Seifert K.A."/>
            <person name="Miller J.D."/>
            <person name="Mondo S.J."/>
            <person name="Labutti K."/>
            <person name="Lipzen A."/>
            <person name="Dockter R."/>
            <person name="Kennedy M."/>
            <person name="Grigoriev I.V."/>
            <person name="Spatafora J.W."/>
        </authorList>
    </citation>
    <scope>NUCLEOTIDE SEQUENCE [LARGE SCALE GENOMIC DNA]</scope>
    <source>
        <strain evidence="3 4">CBS 120377</strain>
    </source>
</reference>
<keyword evidence="2" id="KW-0812">Transmembrane</keyword>
<dbReference type="RefSeq" id="XP_018061882.1">
    <property type="nucleotide sequence ID" value="XM_018213701.1"/>
</dbReference>
<evidence type="ECO:0000256" key="1">
    <source>
        <dbReference type="SAM" id="MobiDB-lite"/>
    </source>
</evidence>
<feature type="region of interest" description="Disordered" evidence="1">
    <location>
        <begin position="86"/>
        <end position="116"/>
    </location>
</feature>
<dbReference type="KEGG" id="psco:LY89DRAFT_677751"/>
<dbReference type="AlphaFoldDB" id="A0A132B774"/>
<protein>
    <submittedName>
        <fullName evidence="3">Uncharacterized protein</fullName>
    </submittedName>
</protein>
<evidence type="ECO:0000256" key="2">
    <source>
        <dbReference type="SAM" id="Phobius"/>
    </source>
</evidence>
<accession>A0A132B774</accession>
<dbReference type="InParanoid" id="A0A132B774"/>